<name>A0A1F6N8U1_9BACT</name>
<protein>
    <submittedName>
        <fullName evidence="2">Uncharacterized protein</fullName>
    </submittedName>
</protein>
<dbReference type="STRING" id="1798689.A3I29_04610"/>
<organism evidence="2 3">
    <name type="scientific">Candidatus Magasanikbacteria bacterium RIFCSPLOWO2_02_FULL_44_11</name>
    <dbReference type="NCBI Taxonomy" id="1798689"/>
    <lineage>
        <taxon>Bacteria</taxon>
        <taxon>Candidatus Magasanikiibacteriota</taxon>
    </lineage>
</organism>
<feature type="transmembrane region" description="Helical" evidence="1">
    <location>
        <begin position="53"/>
        <end position="74"/>
    </location>
</feature>
<keyword evidence="1" id="KW-0472">Membrane</keyword>
<comment type="caution">
    <text evidence="2">The sequence shown here is derived from an EMBL/GenBank/DDBJ whole genome shotgun (WGS) entry which is preliminary data.</text>
</comment>
<accession>A0A1F6N8U1</accession>
<sequence length="127" mass="15036">MYCIRPFLVKECGFLHNRWSSCGRKKQELEWEQKDNEESFITFMKLSKKTIKIIALLLFGIFVVIFDLGFFRHYGKYSYSVLRYLHCTTVKHEEYAHISPDSVYSSSGDYKYIYQCGSEYDKTHPAG</sequence>
<evidence type="ECO:0000313" key="3">
    <source>
        <dbReference type="Proteomes" id="UP000178726"/>
    </source>
</evidence>
<keyword evidence="1" id="KW-1133">Transmembrane helix</keyword>
<dbReference type="EMBL" id="MFQK01000055">
    <property type="protein sequence ID" value="OGH80332.1"/>
    <property type="molecule type" value="Genomic_DNA"/>
</dbReference>
<proteinExistence type="predicted"/>
<dbReference type="AlphaFoldDB" id="A0A1F6N8U1"/>
<reference evidence="2 3" key="1">
    <citation type="journal article" date="2016" name="Nat. Commun.">
        <title>Thousands of microbial genomes shed light on interconnected biogeochemical processes in an aquifer system.</title>
        <authorList>
            <person name="Anantharaman K."/>
            <person name="Brown C.T."/>
            <person name="Hug L.A."/>
            <person name="Sharon I."/>
            <person name="Castelle C.J."/>
            <person name="Probst A.J."/>
            <person name="Thomas B.C."/>
            <person name="Singh A."/>
            <person name="Wilkins M.J."/>
            <person name="Karaoz U."/>
            <person name="Brodie E.L."/>
            <person name="Williams K.H."/>
            <person name="Hubbard S.S."/>
            <person name="Banfield J.F."/>
        </authorList>
    </citation>
    <scope>NUCLEOTIDE SEQUENCE [LARGE SCALE GENOMIC DNA]</scope>
</reference>
<gene>
    <name evidence="2" type="ORF">A3I29_04610</name>
</gene>
<evidence type="ECO:0000313" key="2">
    <source>
        <dbReference type="EMBL" id="OGH80332.1"/>
    </source>
</evidence>
<keyword evidence="1" id="KW-0812">Transmembrane</keyword>
<evidence type="ECO:0000256" key="1">
    <source>
        <dbReference type="SAM" id="Phobius"/>
    </source>
</evidence>
<dbReference type="Proteomes" id="UP000178726">
    <property type="component" value="Unassembled WGS sequence"/>
</dbReference>